<dbReference type="InterPro" id="IPR001709">
    <property type="entry name" value="Flavoprot_Pyr_Nucl_cyt_Rdtase"/>
</dbReference>
<dbReference type="GO" id="GO:0004497">
    <property type="term" value="F:monooxygenase activity"/>
    <property type="evidence" value="ECO:0007669"/>
    <property type="project" value="UniProtKB-KW"/>
</dbReference>
<evidence type="ECO:0000256" key="4">
    <source>
        <dbReference type="ARBA" id="ARBA00022723"/>
    </source>
</evidence>
<dbReference type="Gene3D" id="3.10.20.30">
    <property type="match status" value="1"/>
</dbReference>
<evidence type="ECO:0000259" key="9">
    <source>
        <dbReference type="PROSITE" id="PS51085"/>
    </source>
</evidence>
<dbReference type="PROSITE" id="PS51085">
    <property type="entry name" value="2FE2S_FER_2"/>
    <property type="match status" value="1"/>
</dbReference>
<dbReference type="Pfam" id="PF00175">
    <property type="entry name" value="NAD_binding_1"/>
    <property type="match status" value="1"/>
</dbReference>
<evidence type="ECO:0000313" key="12">
    <source>
        <dbReference type="EMBL" id="SFO67568.1"/>
    </source>
</evidence>
<protein>
    <submittedName>
        <fullName evidence="12">3-ketosteroid 9alpha-monooxygenase subunit B</fullName>
    </submittedName>
</protein>
<dbReference type="InterPro" id="IPR006058">
    <property type="entry name" value="2Fe2S_fd_BS"/>
</dbReference>
<dbReference type="PRINTS" id="PR00410">
    <property type="entry name" value="PHEHYDRXLASE"/>
</dbReference>
<evidence type="ECO:0000256" key="7">
    <source>
        <dbReference type="ARBA" id="ARBA00023004"/>
    </source>
</evidence>
<dbReference type="Gene3D" id="3.40.50.80">
    <property type="entry name" value="Nucleotide-binding domain of ferredoxin-NADP reductase (FNR) module"/>
    <property type="match status" value="1"/>
</dbReference>
<dbReference type="Gene3D" id="2.40.30.10">
    <property type="entry name" value="Translation factors"/>
    <property type="match status" value="1"/>
</dbReference>
<dbReference type="PROSITE" id="PS00197">
    <property type="entry name" value="2FE2S_FER_1"/>
    <property type="match status" value="1"/>
</dbReference>
<dbReference type="SUPFAM" id="SSF63380">
    <property type="entry name" value="Riboflavin synthase domain-like"/>
    <property type="match status" value="1"/>
</dbReference>
<dbReference type="SUPFAM" id="SSF52343">
    <property type="entry name" value="Ferredoxin reductase-like, C-terminal NADP-linked domain"/>
    <property type="match status" value="1"/>
</dbReference>
<dbReference type="InterPro" id="IPR001041">
    <property type="entry name" value="2Fe-2S_ferredoxin-type"/>
</dbReference>
<dbReference type="InterPro" id="IPR008333">
    <property type="entry name" value="Cbr1-like_FAD-bd_dom"/>
</dbReference>
<evidence type="ECO:0000256" key="6">
    <source>
        <dbReference type="ARBA" id="ARBA00023002"/>
    </source>
</evidence>
<feature type="domain" description="2Fe-2S ferredoxin-type" evidence="9">
    <location>
        <begin position="254"/>
        <end position="342"/>
    </location>
</feature>
<dbReference type="RefSeq" id="WP_093158626.1">
    <property type="nucleotide sequence ID" value="NZ_FOUP01000021.1"/>
</dbReference>
<dbReference type="InterPro" id="IPR017938">
    <property type="entry name" value="Riboflavin_synthase-like_b-brl"/>
</dbReference>
<reference evidence="12 13" key="1">
    <citation type="submission" date="2016-10" db="EMBL/GenBank/DDBJ databases">
        <authorList>
            <person name="de Groot N.N."/>
        </authorList>
    </citation>
    <scope>NUCLEOTIDE SEQUENCE [LARGE SCALE GENOMIC DNA]</scope>
    <source>
        <strain evidence="12 13">CPCC 201259</strain>
    </source>
</reference>
<dbReference type="GO" id="GO:0046872">
    <property type="term" value="F:metal ion binding"/>
    <property type="evidence" value="ECO:0007669"/>
    <property type="project" value="UniProtKB-KW"/>
</dbReference>
<dbReference type="PANTHER" id="PTHR47354:SF8">
    <property type="entry name" value="1,2-PHENYLACETYL-COA EPOXIDASE, SUBUNIT E"/>
    <property type="match status" value="1"/>
</dbReference>
<accession>A0A1I5J412</accession>
<gene>
    <name evidence="11" type="ORF">ATL45_0252</name>
    <name evidence="12" type="ORF">SAMN05421805_12150</name>
</gene>
<organism evidence="12 13">
    <name type="scientific">Saccharopolyspora antimicrobica</name>
    <dbReference type="NCBI Taxonomy" id="455193"/>
    <lineage>
        <taxon>Bacteria</taxon>
        <taxon>Bacillati</taxon>
        <taxon>Actinomycetota</taxon>
        <taxon>Actinomycetes</taxon>
        <taxon>Pseudonocardiales</taxon>
        <taxon>Pseudonocardiaceae</taxon>
        <taxon>Saccharopolyspora</taxon>
    </lineage>
</organism>
<dbReference type="InterPro" id="IPR001433">
    <property type="entry name" value="OxRdtase_FAD/NAD-bd"/>
</dbReference>
<dbReference type="GO" id="GO:0050660">
    <property type="term" value="F:flavin adenine dinucleotide binding"/>
    <property type="evidence" value="ECO:0007669"/>
    <property type="project" value="TreeGrafter"/>
</dbReference>
<feature type="domain" description="FAD-binding FR-type" evidence="10">
    <location>
        <begin position="2"/>
        <end position="102"/>
    </location>
</feature>
<keyword evidence="12" id="KW-0503">Monooxygenase</keyword>
<keyword evidence="2" id="KW-0285">Flavoprotein</keyword>
<proteinExistence type="predicted"/>
<evidence type="ECO:0000256" key="2">
    <source>
        <dbReference type="ARBA" id="ARBA00022630"/>
    </source>
</evidence>
<keyword evidence="14" id="KW-1185">Reference proteome</keyword>
<dbReference type="Proteomes" id="UP000199398">
    <property type="component" value="Unassembled WGS sequence"/>
</dbReference>
<dbReference type="AlphaFoldDB" id="A0A1I5J412"/>
<dbReference type="CDD" id="cd00207">
    <property type="entry name" value="fer2"/>
    <property type="match status" value="1"/>
</dbReference>
<reference evidence="11 14" key="2">
    <citation type="submission" date="2018-10" db="EMBL/GenBank/DDBJ databases">
        <title>Sequencing the genomes of 1000 actinobacteria strains.</title>
        <authorList>
            <person name="Klenk H.-P."/>
        </authorList>
    </citation>
    <scope>NUCLEOTIDE SEQUENCE [LARGE SCALE GENOMIC DNA]</scope>
    <source>
        <strain evidence="11 14">DSM 45119</strain>
    </source>
</reference>
<keyword evidence="4" id="KW-0479">Metal-binding</keyword>
<dbReference type="PANTHER" id="PTHR47354">
    <property type="entry name" value="NADH OXIDOREDUCTASE HCR"/>
    <property type="match status" value="1"/>
</dbReference>
<keyword evidence="7" id="KW-0408">Iron</keyword>
<dbReference type="OrthoDB" id="9796486at2"/>
<dbReference type="STRING" id="455193.SAMN05421805_12150"/>
<dbReference type="CDD" id="cd06214">
    <property type="entry name" value="PA_degradation_oxidoreductase_like"/>
    <property type="match status" value="1"/>
</dbReference>
<evidence type="ECO:0000256" key="3">
    <source>
        <dbReference type="ARBA" id="ARBA00022714"/>
    </source>
</evidence>
<dbReference type="Pfam" id="PF00970">
    <property type="entry name" value="FAD_binding_6"/>
    <property type="match status" value="1"/>
</dbReference>
<dbReference type="GO" id="GO:0051537">
    <property type="term" value="F:2 iron, 2 sulfur cluster binding"/>
    <property type="evidence" value="ECO:0007669"/>
    <property type="project" value="UniProtKB-KW"/>
</dbReference>
<dbReference type="InterPro" id="IPR017927">
    <property type="entry name" value="FAD-bd_FR_type"/>
</dbReference>
<dbReference type="InterPro" id="IPR050415">
    <property type="entry name" value="MRET"/>
</dbReference>
<dbReference type="Proteomes" id="UP000270697">
    <property type="component" value="Unassembled WGS sequence"/>
</dbReference>
<evidence type="ECO:0000313" key="14">
    <source>
        <dbReference type="Proteomes" id="UP000270697"/>
    </source>
</evidence>
<dbReference type="InterPro" id="IPR036010">
    <property type="entry name" value="2Fe-2S_ferredoxin-like_sf"/>
</dbReference>
<dbReference type="EMBL" id="RBXX01000002">
    <property type="protein sequence ID" value="RKT82012.1"/>
    <property type="molecule type" value="Genomic_DNA"/>
</dbReference>
<dbReference type="SUPFAM" id="SSF54292">
    <property type="entry name" value="2Fe-2S ferredoxin-like"/>
    <property type="match status" value="1"/>
</dbReference>
<dbReference type="InterPro" id="IPR012675">
    <property type="entry name" value="Beta-grasp_dom_sf"/>
</dbReference>
<dbReference type="EMBL" id="FOUP01000021">
    <property type="protein sequence ID" value="SFO67568.1"/>
    <property type="molecule type" value="Genomic_DNA"/>
</dbReference>
<evidence type="ECO:0000256" key="1">
    <source>
        <dbReference type="ARBA" id="ARBA00001974"/>
    </source>
</evidence>
<keyword evidence="8" id="KW-0411">Iron-sulfur</keyword>
<comment type="cofactor">
    <cofactor evidence="1">
        <name>FAD</name>
        <dbReference type="ChEBI" id="CHEBI:57692"/>
    </cofactor>
</comment>
<evidence type="ECO:0000313" key="11">
    <source>
        <dbReference type="EMBL" id="RKT82012.1"/>
    </source>
</evidence>
<keyword evidence="6" id="KW-0560">Oxidoreductase</keyword>
<evidence type="ECO:0000313" key="13">
    <source>
        <dbReference type="Proteomes" id="UP000199398"/>
    </source>
</evidence>
<sequence>MPEPARLRVVAVVEETSESRSLVFEAPEGWSYRPGQFLTLRIPSDRTGSVARSYSLSSSPHVDDALQVTVKRAGYGSNWLCDNVTAGSEVDVLPPSGAFVPGSLDADVLLLAAGSGITPVMSIAKSVLAAGTGRIALIYANQHQDAVIFDAELRELVARHPERLLVVHWLESVQGLPTAPALRELARPFADRECFVCGPGGFMDTAEEALRELEIPRARTHIERFVSLKRNPFERKKRTEQIAPEETTAAGGDATVELDLDGKHHKLRWPRQQRLLDVLLDNGVAAPFSCREGACSACACRIDRGEVKMLQNSVLEQEDLDEGIILACQSLPITDEIHISYE</sequence>
<keyword evidence="5" id="KW-0274">FAD</keyword>
<name>A0A1I5J412_9PSEU</name>
<evidence type="ECO:0000259" key="10">
    <source>
        <dbReference type="PROSITE" id="PS51384"/>
    </source>
</evidence>
<dbReference type="Pfam" id="PF00111">
    <property type="entry name" value="Fer2"/>
    <property type="match status" value="1"/>
</dbReference>
<keyword evidence="3" id="KW-0001">2Fe-2S</keyword>
<evidence type="ECO:0000256" key="8">
    <source>
        <dbReference type="ARBA" id="ARBA00023014"/>
    </source>
</evidence>
<dbReference type="PROSITE" id="PS51384">
    <property type="entry name" value="FAD_FR"/>
    <property type="match status" value="1"/>
</dbReference>
<dbReference type="PRINTS" id="PR00371">
    <property type="entry name" value="FPNCR"/>
</dbReference>
<evidence type="ECO:0000256" key="5">
    <source>
        <dbReference type="ARBA" id="ARBA00022827"/>
    </source>
</evidence>
<dbReference type="InterPro" id="IPR039261">
    <property type="entry name" value="FNR_nucleotide-bd"/>
</dbReference>